<dbReference type="GO" id="GO:0005886">
    <property type="term" value="C:plasma membrane"/>
    <property type="evidence" value="ECO:0007669"/>
    <property type="project" value="UniProtKB-SubCell"/>
</dbReference>
<name>A1WKU3_VEREI</name>
<dbReference type="KEGG" id="vei:Veis_2505"/>
<dbReference type="eggNOG" id="COG0730">
    <property type="taxonomic scope" value="Bacteria"/>
</dbReference>
<dbReference type="Proteomes" id="UP000000374">
    <property type="component" value="Chromosome"/>
</dbReference>
<dbReference type="InterPro" id="IPR002781">
    <property type="entry name" value="TM_pro_TauE-like"/>
</dbReference>
<dbReference type="AlphaFoldDB" id="A1WKU3"/>
<keyword evidence="3" id="KW-0813">Transport</keyword>
<gene>
    <name evidence="9" type="ordered locus">Veis_2505</name>
</gene>
<dbReference type="PANTHER" id="PTHR30269:SF32">
    <property type="entry name" value="MEMBRANE TRANSPORTER PROTEIN-RELATED"/>
    <property type="match status" value="1"/>
</dbReference>
<evidence type="ECO:0000256" key="8">
    <source>
        <dbReference type="RuleBase" id="RU363041"/>
    </source>
</evidence>
<dbReference type="RefSeq" id="WP_011810251.1">
    <property type="nucleotide sequence ID" value="NC_008786.1"/>
</dbReference>
<evidence type="ECO:0000313" key="9">
    <source>
        <dbReference type="EMBL" id="ABM58250.1"/>
    </source>
</evidence>
<organism evidence="9 10">
    <name type="scientific">Verminephrobacter eiseniae (strain EF01-2)</name>
    <dbReference type="NCBI Taxonomy" id="391735"/>
    <lineage>
        <taxon>Bacteria</taxon>
        <taxon>Pseudomonadati</taxon>
        <taxon>Pseudomonadota</taxon>
        <taxon>Betaproteobacteria</taxon>
        <taxon>Burkholderiales</taxon>
        <taxon>Comamonadaceae</taxon>
        <taxon>Verminephrobacter</taxon>
    </lineage>
</organism>
<keyword evidence="4 8" id="KW-1003">Cell membrane</keyword>
<evidence type="ECO:0000256" key="2">
    <source>
        <dbReference type="ARBA" id="ARBA00009142"/>
    </source>
</evidence>
<evidence type="ECO:0000256" key="4">
    <source>
        <dbReference type="ARBA" id="ARBA00022475"/>
    </source>
</evidence>
<dbReference type="PANTHER" id="PTHR30269">
    <property type="entry name" value="TRANSMEMBRANE PROTEIN YFCA"/>
    <property type="match status" value="1"/>
</dbReference>
<feature type="transmembrane region" description="Helical" evidence="8">
    <location>
        <begin position="67"/>
        <end position="90"/>
    </location>
</feature>
<dbReference type="EMBL" id="CP000542">
    <property type="protein sequence ID" value="ABM58250.1"/>
    <property type="molecule type" value="Genomic_DNA"/>
</dbReference>
<keyword evidence="6 8" id="KW-1133">Transmembrane helix</keyword>
<keyword evidence="10" id="KW-1185">Reference proteome</keyword>
<feature type="transmembrane region" description="Helical" evidence="8">
    <location>
        <begin position="226"/>
        <end position="243"/>
    </location>
</feature>
<dbReference type="InterPro" id="IPR052017">
    <property type="entry name" value="TSUP"/>
</dbReference>
<evidence type="ECO:0000256" key="5">
    <source>
        <dbReference type="ARBA" id="ARBA00022692"/>
    </source>
</evidence>
<evidence type="ECO:0000256" key="7">
    <source>
        <dbReference type="ARBA" id="ARBA00023136"/>
    </source>
</evidence>
<evidence type="ECO:0000256" key="6">
    <source>
        <dbReference type="ARBA" id="ARBA00022989"/>
    </source>
</evidence>
<accession>A1WKU3</accession>
<keyword evidence="7 8" id="KW-0472">Membrane</keyword>
<feature type="transmembrane region" description="Helical" evidence="8">
    <location>
        <begin position="97"/>
        <end position="115"/>
    </location>
</feature>
<reference evidence="10" key="1">
    <citation type="submission" date="2006-12" db="EMBL/GenBank/DDBJ databases">
        <title>Complete sequence of chromosome 1 of Verminephrobacter eiseniae EF01-2.</title>
        <authorList>
            <person name="Copeland A."/>
            <person name="Lucas S."/>
            <person name="Lapidus A."/>
            <person name="Barry K."/>
            <person name="Detter J.C."/>
            <person name="Glavina del Rio T."/>
            <person name="Dalin E."/>
            <person name="Tice H."/>
            <person name="Pitluck S."/>
            <person name="Chertkov O."/>
            <person name="Brettin T."/>
            <person name="Bruce D."/>
            <person name="Han C."/>
            <person name="Tapia R."/>
            <person name="Gilna P."/>
            <person name="Schmutz J."/>
            <person name="Larimer F."/>
            <person name="Land M."/>
            <person name="Hauser L."/>
            <person name="Kyrpides N."/>
            <person name="Kim E."/>
            <person name="Stahl D."/>
            <person name="Richardson P."/>
        </authorList>
    </citation>
    <scope>NUCLEOTIDE SEQUENCE [LARGE SCALE GENOMIC DNA]</scope>
    <source>
        <strain evidence="10">EF01-2</strain>
    </source>
</reference>
<feature type="transmembrane region" description="Helical" evidence="8">
    <location>
        <begin position="135"/>
        <end position="155"/>
    </location>
</feature>
<evidence type="ECO:0000256" key="1">
    <source>
        <dbReference type="ARBA" id="ARBA00004651"/>
    </source>
</evidence>
<dbReference type="HOGENOM" id="CLU_054750_5_1_4"/>
<feature type="transmembrane region" description="Helical" evidence="8">
    <location>
        <begin position="43"/>
        <end position="61"/>
    </location>
</feature>
<dbReference type="STRING" id="391735.Veis_2505"/>
<feature type="transmembrane region" description="Helical" evidence="8">
    <location>
        <begin position="196"/>
        <end position="214"/>
    </location>
</feature>
<dbReference type="GeneID" id="76461044"/>
<feature type="transmembrane region" description="Helical" evidence="8">
    <location>
        <begin position="6"/>
        <end position="36"/>
    </location>
</feature>
<proteinExistence type="inferred from homology"/>
<sequence>MSASDHFILLSAITLAYAVFGMTGFGAAMVAVPILVHILPLEFAVPLILLMDIVATVSVALKSRRHVVLAELLRLLPSLLVGVLLGATILSRIKSGWLLIALGVFVLAMSARSFFMRRAAAQPIGWQWSVPAGMAGGIFSALFGTGGPVYTMYLARRLPDLEAFRATIAALIFLSAIARSGAFAVTGLLQEPLFTTALRCLPFCLLGLFAGSMLRRRVPPPMARNLLLALLSAGGLGAIYRGLSL</sequence>
<evidence type="ECO:0000256" key="3">
    <source>
        <dbReference type="ARBA" id="ARBA00022448"/>
    </source>
</evidence>
<evidence type="ECO:0000313" key="10">
    <source>
        <dbReference type="Proteomes" id="UP000000374"/>
    </source>
</evidence>
<comment type="similarity">
    <text evidence="2 8">Belongs to the 4-toluene sulfonate uptake permease (TSUP) (TC 2.A.102) family.</text>
</comment>
<dbReference type="OrthoDB" id="5801432at2"/>
<protein>
    <recommendedName>
        <fullName evidence="8">Probable membrane transporter protein</fullName>
    </recommendedName>
</protein>
<keyword evidence="5 8" id="KW-0812">Transmembrane</keyword>
<dbReference type="Pfam" id="PF01925">
    <property type="entry name" value="TauE"/>
    <property type="match status" value="1"/>
</dbReference>
<comment type="subcellular location">
    <subcellularLocation>
        <location evidence="1 8">Cell membrane</location>
        <topology evidence="1 8">Multi-pass membrane protein</topology>
    </subcellularLocation>
</comment>